<proteinExistence type="predicted"/>
<keyword evidence="3" id="KW-1185">Reference proteome</keyword>
<accession>A0A182ULR6</accession>
<dbReference type="VEuPathDB" id="VectorBase:AMEM000057"/>
<name>A0A182ULR6_ANOME</name>
<protein>
    <submittedName>
        <fullName evidence="2">Uncharacterized protein</fullName>
    </submittedName>
</protein>
<evidence type="ECO:0000313" key="2">
    <source>
        <dbReference type="EnsemblMetazoa" id="AMEM000057-PA"/>
    </source>
</evidence>
<dbReference type="AlphaFoldDB" id="A0A182ULR6"/>
<dbReference type="EnsemblMetazoa" id="AMEM000057-RA">
    <property type="protein sequence ID" value="AMEM000057-PA"/>
    <property type="gene ID" value="AMEM000057"/>
</dbReference>
<evidence type="ECO:0000256" key="1">
    <source>
        <dbReference type="SAM" id="MobiDB-lite"/>
    </source>
</evidence>
<organism evidence="2 3">
    <name type="scientific">Anopheles merus</name>
    <name type="common">Mosquito</name>
    <dbReference type="NCBI Taxonomy" id="30066"/>
    <lineage>
        <taxon>Eukaryota</taxon>
        <taxon>Metazoa</taxon>
        <taxon>Ecdysozoa</taxon>
        <taxon>Arthropoda</taxon>
        <taxon>Hexapoda</taxon>
        <taxon>Insecta</taxon>
        <taxon>Pterygota</taxon>
        <taxon>Neoptera</taxon>
        <taxon>Endopterygota</taxon>
        <taxon>Diptera</taxon>
        <taxon>Nematocera</taxon>
        <taxon>Culicoidea</taxon>
        <taxon>Culicidae</taxon>
        <taxon>Anophelinae</taxon>
        <taxon>Anopheles</taxon>
    </lineage>
</organism>
<reference evidence="2" key="1">
    <citation type="submission" date="2020-05" db="UniProtKB">
        <authorList>
            <consortium name="EnsemblMetazoa"/>
        </authorList>
    </citation>
    <scope>IDENTIFICATION</scope>
    <source>
        <strain evidence="2">MAF</strain>
    </source>
</reference>
<feature type="region of interest" description="Disordered" evidence="1">
    <location>
        <begin position="20"/>
        <end position="41"/>
    </location>
</feature>
<evidence type="ECO:0000313" key="3">
    <source>
        <dbReference type="Proteomes" id="UP000075903"/>
    </source>
</evidence>
<dbReference type="Proteomes" id="UP000075903">
    <property type="component" value="Unassembled WGS sequence"/>
</dbReference>
<sequence>MLQLRKRPEHAHVHVRERIVRQVEPAQLGQRSPQPVADPAHADPLEVELPQPLHPAELTEVHIAEQRIVLQHEHLERGQIGQVGEPLQPVAVQLHARDPIAPGVHLLEQAGNLERLERAPPHVQLPDVVKVLEQRRRHLRELGVGERDPPIVEAAGQKVGPLHVTAEITISPRAISRDSFAPNTSSTSGTHRCSTPDLHWCTKYGCIASLGSRASARLKHGHVTGWVAVAHGSIRWPRRATQHCHPVWEGKLASWPALSSGEKKRKRAALKPLESGNIL</sequence>